<dbReference type="EMBL" id="JANVFT010000003">
    <property type="protein sequence ID" value="KAJ4501175.1"/>
    <property type="molecule type" value="Genomic_DNA"/>
</dbReference>
<proteinExistence type="predicted"/>
<gene>
    <name evidence="2" type="ORF">C8R41DRAFT_862816</name>
</gene>
<protein>
    <submittedName>
        <fullName evidence="2">Uncharacterized protein</fullName>
    </submittedName>
</protein>
<comment type="caution">
    <text evidence="2">The sequence shown here is derived from an EMBL/GenBank/DDBJ whole genome shotgun (WGS) entry which is preliminary data.</text>
</comment>
<feature type="region of interest" description="Disordered" evidence="1">
    <location>
        <begin position="1"/>
        <end position="22"/>
    </location>
</feature>
<accession>A0ABQ8W1Y9</accession>
<evidence type="ECO:0000313" key="2">
    <source>
        <dbReference type="EMBL" id="KAJ4501175.1"/>
    </source>
</evidence>
<dbReference type="Proteomes" id="UP001150217">
    <property type="component" value="Unassembled WGS sequence"/>
</dbReference>
<name>A0ABQ8W1Y9_9AGAR</name>
<sequence>MPRQTRSSRSASRSSSAASVHSSWGPLLNGNIMPLRDEERVGRWKTLGLFFRRDNAFPEKKRFDSVNSHKNNNRFIEVQRAFKFDYNADFYQAKVIVGKRKYYVAGTYNQRSVETNMSLEAYGYNKEFCRRRSHLLPFEV</sequence>
<reference evidence="2" key="1">
    <citation type="submission" date="2022-08" db="EMBL/GenBank/DDBJ databases">
        <title>A Global Phylogenomic Analysis of the Shiitake Genus Lentinula.</title>
        <authorList>
            <consortium name="DOE Joint Genome Institute"/>
            <person name="Sierra-Patev S."/>
            <person name="Min B."/>
            <person name="Naranjo-Ortiz M."/>
            <person name="Looney B."/>
            <person name="Konkel Z."/>
            <person name="Slot J.C."/>
            <person name="Sakamoto Y."/>
            <person name="Steenwyk J.L."/>
            <person name="Rokas A."/>
            <person name="Carro J."/>
            <person name="Camarero S."/>
            <person name="Ferreira P."/>
            <person name="Molpeceres G."/>
            <person name="Ruiz-Duenas F.J."/>
            <person name="Serrano A."/>
            <person name="Henrissat B."/>
            <person name="Drula E."/>
            <person name="Hughes K.W."/>
            <person name="Mata J.L."/>
            <person name="Ishikawa N.K."/>
            <person name="Vargas-Isla R."/>
            <person name="Ushijima S."/>
            <person name="Smith C.A."/>
            <person name="Ahrendt S."/>
            <person name="Andreopoulos W."/>
            <person name="He G."/>
            <person name="Labutti K."/>
            <person name="Lipzen A."/>
            <person name="Ng V."/>
            <person name="Riley R."/>
            <person name="Sandor L."/>
            <person name="Barry K."/>
            <person name="Martinez A.T."/>
            <person name="Xiao Y."/>
            <person name="Gibbons J.G."/>
            <person name="Terashima K."/>
            <person name="Grigoriev I.V."/>
            <person name="Hibbett D.S."/>
        </authorList>
    </citation>
    <scope>NUCLEOTIDE SEQUENCE</scope>
    <source>
        <strain evidence="2">RHP3577 ss4</strain>
    </source>
</reference>
<organism evidence="2 3">
    <name type="scientific">Lentinula lateritia</name>
    <dbReference type="NCBI Taxonomy" id="40482"/>
    <lineage>
        <taxon>Eukaryota</taxon>
        <taxon>Fungi</taxon>
        <taxon>Dikarya</taxon>
        <taxon>Basidiomycota</taxon>
        <taxon>Agaricomycotina</taxon>
        <taxon>Agaricomycetes</taxon>
        <taxon>Agaricomycetidae</taxon>
        <taxon>Agaricales</taxon>
        <taxon>Marasmiineae</taxon>
        <taxon>Omphalotaceae</taxon>
        <taxon>Lentinula</taxon>
    </lineage>
</organism>
<evidence type="ECO:0000256" key="1">
    <source>
        <dbReference type="SAM" id="MobiDB-lite"/>
    </source>
</evidence>
<evidence type="ECO:0000313" key="3">
    <source>
        <dbReference type="Proteomes" id="UP001150217"/>
    </source>
</evidence>
<feature type="compositionally biased region" description="Low complexity" evidence="1">
    <location>
        <begin position="7"/>
        <end position="22"/>
    </location>
</feature>
<keyword evidence="3" id="KW-1185">Reference proteome</keyword>